<dbReference type="AlphaFoldDB" id="A0A2M7V1V9"/>
<name>A0A2M7V1V9_9BACT</name>
<evidence type="ECO:0000313" key="1">
    <source>
        <dbReference type="EMBL" id="PIZ92332.1"/>
    </source>
</evidence>
<accession>A0A2M7V1V9</accession>
<evidence type="ECO:0000313" key="2">
    <source>
        <dbReference type="Proteomes" id="UP000230078"/>
    </source>
</evidence>
<comment type="caution">
    <text evidence="1">The sequence shown here is derived from an EMBL/GenBank/DDBJ whole genome shotgun (WGS) entry which is preliminary data.</text>
</comment>
<reference evidence="2" key="1">
    <citation type="submission" date="2017-09" db="EMBL/GenBank/DDBJ databases">
        <title>Depth-based differentiation of microbial function through sediment-hosted aquifers and enrichment of novel symbionts in the deep terrestrial subsurface.</title>
        <authorList>
            <person name="Probst A.J."/>
            <person name="Ladd B."/>
            <person name="Jarett J.K."/>
            <person name="Geller-Mcgrath D.E."/>
            <person name="Sieber C.M.K."/>
            <person name="Emerson J.B."/>
            <person name="Anantharaman K."/>
            <person name="Thomas B.C."/>
            <person name="Malmstrom R."/>
            <person name="Stieglmeier M."/>
            <person name="Klingl A."/>
            <person name="Woyke T."/>
            <person name="Ryan C.M."/>
            <person name="Banfield J.F."/>
        </authorList>
    </citation>
    <scope>NUCLEOTIDE SEQUENCE [LARGE SCALE GENOMIC DNA]</scope>
</reference>
<dbReference type="Proteomes" id="UP000230078">
    <property type="component" value="Unassembled WGS sequence"/>
</dbReference>
<evidence type="ECO:0008006" key="3">
    <source>
        <dbReference type="Google" id="ProtNLM"/>
    </source>
</evidence>
<dbReference type="InterPro" id="IPR012338">
    <property type="entry name" value="Beta-lactam/transpept-like"/>
</dbReference>
<organism evidence="1 2">
    <name type="scientific">Candidatus Magasanikbacteria bacterium CG_4_10_14_0_2_um_filter_41_31</name>
    <dbReference type="NCBI Taxonomy" id="1974639"/>
    <lineage>
        <taxon>Bacteria</taxon>
        <taxon>Candidatus Magasanikiibacteriota</taxon>
    </lineage>
</organism>
<proteinExistence type="predicted"/>
<dbReference type="EMBL" id="PFPI01000061">
    <property type="protein sequence ID" value="PIZ92332.1"/>
    <property type="molecule type" value="Genomic_DNA"/>
</dbReference>
<protein>
    <recommendedName>
        <fullName evidence="3">Peptidase S11 D-alanyl-D-alanine carboxypeptidase A N-terminal domain-containing protein</fullName>
    </recommendedName>
</protein>
<gene>
    <name evidence="1" type="ORF">COX83_04540</name>
</gene>
<dbReference type="Gene3D" id="3.40.710.10">
    <property type="entry name" value="DD-peptidase/beta-lactamase superfamily"/>
    <property type="match status" value="1"/>
</dbReference>
<sequence length="66" mass="7276">MKDKTLSFTIVASKTGYIYESGDNLAMLVSRKSDGKQFVIISLGNPESANKFAAPKVLTEWAMKTF</sequence>